<dbReference type="Proteomes" id="UP001446205">
    <property type="component" value="Unassembled WGS sequence"/>
</dbReference>
<dbReference type="PANTHER" id="PTHR42924:SF3">
    <property type="entry name" value="POLYMERASE_HISTIDINOL PHOSPHATASE N-TERMINAL DOMAIN-CONTAINING PROTEIN"/>
    <property type="match status" value="1"/>
</dbReference>
<dbReference type="PANTHER" id="PTHR42924">
    <property type="entry name" value="EXONUCLEASE"/>
    <property type="match status" value="1"/>
</dbReference>
<dbReference type="Gene3D" id="3.20.20.140">
    <property type="entry name" value="Metal-dependent hydrolases"/>
    <property type="match status" value="1"/>
</dbReference>
<evidence type="ECO:0000259" key="1">
    <source>
        <dbReference type="SMART" id="SM00481"/>
    </source>
</evidence>
<accession>A0ABU9D6K0</accession>
<evidence type="ECO:0000313" key="3">
    <source>
        <dbReference type="Proteomes" id="UP001446205"/>
    </source>
</evidence>
<dbReference type="EMBL" id="JBBPCO010000001">
    <property type="protein sequence ID" value="MEK8088308.1"/>
    <property type="molecule type" value="Genomic_DNA"/>
</dbReference>
<dbReference type="InterPro" id="IPR052018">
    <property type="entry name" value="PHP_domain"/>
</dbReference>
<feature type="domain" description="Polymerase/histidinol phosphatase N-terminal" evidence="1">
    <location>
        <begin position="15"/>
        <end position="80"/>
    </location>
</feature>
<dbReference type="Pfam" id="PF02811">
    <property type="entry name" value="PHP"/>
    <property type="match status" value="1"/>
</dbReference>
<dbReference type="CDD" id="cd07438">
    <property type="entry name" value="PHP_HisPPase_AMP"/>
    <property type="match status" value="1"/>
</dbReference>
<proteinExistence type="predicted"/>
<name>A0ABU9D6K0_9PROT</name>
<reference evidence="2 3" key="1">
    <citation type="submission" date="2024-04" db="EMBL/GenBank/DDBJ databases">
        <authorList>
            <person name="Abashina T."/>
            <person name="Shaikin A."/>
        </authorList>
    </citation>
    <scope>NUCLEOTIDE SEQUENCE [LARGE SCALE GENOMIC DNA]</scope>
    <source>
        <strain evidence="2 3">AAFK</strain>
    </source>
</reference>
<dbReference type="SMART" id="SM00481">
    <property type="entry name" value="POLIIIAc"/>
    <property type="match status" value="1"/>
</dbReference>
<dbReference type="RefSeq" id="WP_341369374.1">
    <property type="nucleotide sequence ID" value="NZ_JBBPCO010000001.1"/>
</dbReference>
<organism evidence="2 3">
    <name type="scientific">Thermithiobacillus plumbiphilus</name>
    <dbReference type="NCBI Taxonomy" id="1729899"/>
    <lineage>
        <taxon>Bacteria</taxon>
        <taxon>Pseudomonadati</taxon>
        <taxon>Pseudomonadota</taxon>
        <taxon>Acidithiobacillia</taxon>
        <taxon>Acidithiobacillales</taxon>
        <taxon>Thermithiobacillaceae</taxon>
        <taxon>Thermithiobacillus</taxon>
    </lineage>
</organism>
<dbReference type="InterPro" id="IPR004013">
    <property type="entry name" value="PHP_dom"/>
</dbReference>
<dbReference type="Gene3D" id="1.10.150.650">
    <property type="match status" value="1"/>
</dbReference>
<evidence type="ECO:0000313" key="2">
    <source>
        <dbReference type="EMBL" id="MEK8088308.1"/>
    </source>
</evidence>
<sequence>MSANSAVSIAERLRIDLHSHSTASDGSLTPAALVESAVAAGLRVLALTDHDNTAGISEARAAAEGRGLLLVPGVEVSVTWNSQVTHIVGLRIDPDNTVLQQGLAGLREFRVWRAEEIGRRLAERGIEGALDGARSFAKGEIVGRTHFARWLVQEGFAPDTRRVFERYLVRGKPGHVPGQWASLQDAVGWIRAAGGQAVVAHPGRYKLSASKMAEFLDAFRQAGGEGIEVLSGSQAFSDAPHFAKLARYFGLKGSAGSDYHGPEQTYLALGRLPLLPEGVPAIWQDWPELELAA</sequence>
<gene>
    <name evidence="2" type="ORF">WOB96_00885</name>
</gene>
<protein>
    <submittedName>
        <fullName evidence="2">PHP domain-containing protein</fullName>
    </submittedName>
</protein>
<dbReference type="InterPro" id="IPR003141">
    <property type="entry name" value="Pol/His_phosphatase_N"/>
</dbReference>
<dbReference type="InterPro" id="IPR016195">
    <property type="entry name" value="Pol/histidinol_Pase-like"/>
</dbReference>
<dbReference type="SUPFAM" id="SSF89550">
    <property type="entry name" value="PHP domain-like"/>
    <property type="match status" value="1"/>
</dbReference>
<keyword evidence="3" id="KW-1185">Reference proteome</keyword>
<comment type="caution">
    <text evidence="2">The sequence shown here is derived from an EMBL/GenBank/DDBJ whole genome shotgun (WGS) entry which is preliminary data.</text>
</comment>